<protein>
    <submittedName>
        <fullName evidence="1">Uncharacterized protein</fullName>
    </submittedName>
</protein>
<sequence>KVGLQAFLTALAVNLKRWVNITLNKIKDKKCNVKLSPANTVTVSA</sequence>
<organism evidence="1 2">
    <name type="scientific">Desulfofundulus thermosubterraneus DSM 16057</name>
    <dbReference type="NCBI Taxonomy" id="1121432"/>
    <lineage>
        <taxon>Bacteria</taxon>
        <taxon>Bacillati</taxon>
        <taxon>Bacillota</taxon>
        <taxon>Clostridia</taxon>
        <taxon>Eubacteriales</taxon>
        <taxon>Peptococcaceae</taxon>
        <taxon>Desulfofundulus</taxon>
    </lineage>
</organism>
<reference evidence="2" key="1">
    <citation type="submission" date="2016-11" db="EMBL/GenBank/DDBJ databases">
        <authorList>
            <person name="Varghese N."/>
            <person name="Submissions S."/>
        </authorList>
    </citation>
    <scope>NUCLEOTIDE SEQUENCE [LARGE SCALE GENOMIC DNA]</scope>
    <source>
        <strain evidence="2">DSM 16057</strain>
    </source>
</reference>
<evidence type="ECO:0000313" key="1">
    <source>
        <dbReference type="EMBL" id="SHJ82303.1"/>
    </source>
</evidence>
<proteinExistence type="predicted"/>
<keyword evidence="2" id="KW-1185">Reference proteome</keyword>
<accession>A0A1M6MG19</accession>
<dbReference type="AlphaFoldDB" id="A0A1M6MG19"/>
<evidence type="ECO:0000313" key="2">
    <source>
        <dbReference type="Proteomes" id="UP000184529"/>
    </source>
</evidence>
<name>A0A1M6MG19_9FIRM</name>
<dbReference type="EMBL" id="FQZM01000069">
    <property type="protein sequence ID" value="SHJ82303.1"/>
    <property type="molecule type" value="Genomic_DNA"/>
</dbReference>
<gene>
    <name evidence="1" type="ORF">SAMN02745219_03422</name>
</gene>
<feature type="non-terminal residue" evidence="1">
    <location>
        <position position="1"/>
    </location>
</feature>
<dbReference type="Proteomes" id="UP000184529">
    <property type="component" value="Unassembled WGS sequence"/>
</dbReference>